<name>A0A919JJX6_9ACTN</name>
<evidence type="ECO:0000256" key="2">
    <source>
        <dbReference type="SAM" id="SignalP"/>
    </source>
</evidence>
<feature type="chain" id="PRO_5039423827" description="Lipoprotein" evidence="2">
    <location>
        <begin position="31"/>
        <end position="604"/>
    </location>
</feature>
<feature type="region of interest" description="Disordered" evidence="1">
    <location>
        <begin position="487"/>
        <end position="507"/>
    </location>
</feature>
<keyword evidence="4" id="KW-1185">Reference proteome</keyword>
<proteinExistence type="predicted"/>
<evidence type="ECO:0000313" key="4">
    <source>
        <dbReference type="Proteomes" id="UP000647172"/>
    </source>
</evidence>
<keyword evidence="2" id="KW-0732">Signal</keyword>
<feature type="region of interest" description="Disordered" evidence="1">
    <location>
        <begin position="30"/>
        <end position="51"/>
    </location>
</feature>
<evidence type="ECO:0000313" key="3">
    <source>
        <dbReference type="EMBL" id="GIE50551.1"/>
    </source>
</evidence>
<reference evidence="3" key="1">
    <citation type="submission" date="2021-01" db="EMBL/GenBank/DDBJ databases">
        <title>Whole genome shotgun sequence of Actinoplanes nipponensis NBRC 14063.</title>
        <authorList>
            <person name="Komaki H."/>
            <person name="Tamura T."/>
        </authorList>
    </citation>
    <scope>NUCLEOTIDE SEQUENCE</scope>
    <source>
        <strain evidence="3">NBRC 14063</strain>
    </source>
</reference>
<comment type="caution">
    <text evidence="3">The sequence shown here is derived from an EMBL/GenBank/DDBJ whole genome shotgun (WGS) entry which is preliminary data.</text>
</comment>
<protein>
    <recommendedName>
        <fullName evidence="5">Lipoprotein</fullName>
    </recommendedName>
</protein>
<dbReference type="Proteomes" id="UP000647172">
    <property type="component" value="Unassembled WGS sequence"/>
</dbReference>
<accession>A0A919JJX6</accession>
<dbReference type="PROSITE" id="PS51257">
    <property type="entry name" value="PROKAR_LIPOPROTEIN"/>
    <property type="match status" value="1"/>
</dbReference>
<evidence type="ECO:0000256" key="1">
    <source>
        <dbReference type="SAM" id="MobiDB-lite"/>
    </source>
</evidence>
<evidence type="ECO:0008006" key="5">
    <source>
        <dbReference type="Google" id="ProtNLM"/>
    </source>
</evidence>
<dbReference type="EMBL" id="BOMQ01000051">
    <property type="protein sequence ID" value="GIE50551.1"/>
    <property type="molecule type" value="Genomic_DNA"/>
</dbReference>
<organism evidence="3 4">
    <name type="scientific">Actinoplanes nipponensis</name>
    <dbReference type="NCBI Taxonomy" id="135950"/>
    <lineage>
        <taxon>Bacteria</taxon>
        <taxon>Bacillati</taxon>
        <taxon>Actinomycetota</taxon>
        <taxon>Actinomycetes</taxon>
        <taxon>Micromonosporales</taxon>
        <taxon>Micromonosporaceae</taxon>
        <taxon>Actinoplanes</taxon>
    </lineage>
</organism>
<gene>
    <name evidence="3" type="ORF">Ani05nite_40850</name>
</gene>
<feature type="signal peptide" evidence="2">
    <location>
        <begin position="1"/>
        <end position="30"/>
    </location>
</feature>
<sequence>MVGTKQPRRRGHRRLIGWIMVAAVALSACTDSGSPRDGASEPVAQPAPTAAAAGTPEAILTAAGMQIVADETAPVSPAPGMVMLTRVQADRMISELAAGGGLLGADLDALAPTPPGSPPMSYLLAAWLSNRPTPTAQAAHGLTGDRDWRHARQVIFPLAVVSMFVTDFTRPLAAGSRAATESTAPGLTGTAGPSPGAMRPAALTAGQVELVAFDPCADITAFLAKAMKTVFDALKLNPGNSGGLLSFVPWLATVWNIAVDLARGIVEAVVTKLTQPVFDLLRAAIGAAAVATLVVSYFTKQTLSVRLEPATDFRFAVGSEPDISGEFVATADRLTEKWPDALVKCAEVTKKKLPTVLKSGAKATWQVAANDGPVITTGALTGVVGTDLTSRLRFTTGRETAEAAEETVERGTAVVRVEADRPELRELLEEAKFQVRAALNAVLSAVPVPAAVLNAIFDPVLNRIQAEISGRVGGAFTVAGTGSVGVTFHRPRSKPSSRPPTRSTGGGDFCTQYRAMAKWSHDHQGKPTTEAWAAELVSRLTAMRPAAPAGKRGWVDSLLRVYRLVAASAGPAVIGNEVATSGFPAAGEGLAAYCKVDPGLLQVR</sequence>
<dbReference type="AlphaFoldDB" id="A0A919JJX6"/>